<evidence type="ECO:0000256" key="3">
    <source>
        <dbReference type="ARBA" id="ARBA00022448"/>
    </source>
</evidence>
<comment type="subcellular location">
    <subcellularLocation>
        <location evidence="1">Cell inner membrane</location>
        <topology evidence="1">Single-pass membrane protein</topology>
        <orientation evidence="1">Periplasmic side</orientation>
    </subcellularLocation>
</comment>
<keyword evidence="5" id="KW-0997">Cell inner membrane</keyword>
<feature type="domain" description="TonB C-terminal" evidence="11">
    <location>
        <begin position="379"/>
        <end position="471"/>
    </location>
</feature>
<comment type="caution">
    <text evidence="12">The sequence shown here is derived from an EMBL/GenBank/DDBJ whole genome shotgun (WGS) entry which is preliminary data.</text>
</comment>
<keyword evidence="4" id="KW-1003">Cell membrane</keyword>
<evidence type="ECO:0000313" key="12">
    <source>
        <dbReference type="EMBL" id="MXV14422.1"/>
    </source>
</evidence>
<dbReference type="GO" id="GO:0015031">
    <property type="term" value="P:protein transport"/>
    <property type="evidence" value="ECO:0007669"/>
    <property type="project" value="UniProtKB-KW"/>
</dbReference>
<dbReference type="InterPro" id="IPR008756">
    <property type="entry name" value="Peptidase_M56"/>
</dbReference>
<protein>
    <submittedName>
        <fullName evidence="12">TonB family protein</fullName>
    </submittedName>
</protein>
<evidence type="ECO:0000256" key="4">
    <source>
        <dbReference type="ARBA" id="ARBA00022475"/>
    </source>
</evidence>
<dbReference type="Pfam" id="PF03544">
    <property type="entry name" value="TonB_C"/>
    <property type="match status" value="1"/>
</dbReference>
<evidence type="ECO:0000313" key="13">
    <source>
        <dbReference type="Proteomes" id="UP000451233"/>
    </source>
</evidence>
<dbReference type="GO" id="GO:0031992">
    <property type="term" value="F:energy transducer activity"/>
    <property type="evidence" value="ECO:0007669"/>
    <property type="project" value="TreeGrafter"/>
</dbReference>
<gene>
    <name evidence="12" type="ORF">GS398_03865</name>
</gene>
<comment type="similarity">
    <text evidence="2">Belongs to the TonB family.</text>
</comment>
<keyword evidence="3" id="KW-0813">Transport</keyword>
<keyword evidence="8 10" id="KW-1133">Transmembrane helix</keyword>
<evidence type="ECO:0000259" key="11">
    <source>
        <dbReference type="PROSITE" id="PS52015"/>
    </source>
</evidence>
<reference evidence="12 13" key="1">
    <citation type="submission" date="2019-11" db="EMBL/GenBank/DDBJ databases">
        <title>Pedobacter sp. HMF7056 Genome sequencing and assembly.</title>
        <authorList>
            <person name="Kang H."/>
            <person name="Kim H."/>
            <person name="Joh K."/>
        </authorList>
    </citation>
    <scope>NUCLEOTIDE SEQUENCE [LARGE SCALE GENOMIC DNA]</scope>
    <source>
        <strain evidence="12 13">HMF7056</strain>
    </source>
</reference>
<dbReference type="SUPFAM" id="SSF74653">
    <property type="entry name" value="TolA/TonB C-terminal domain"/>
    <property type="match status" value="1"/>
</dbReference>
<dbReference type="Gene3D" id="3.30.1150.10">
    <property type="match status" value="1"/>
</dbReference>
<dbReference type="EMBL" id="WVHS01000001">
    <property type="protein sequence ID" value="MXV14422.1"/>
    <property type="molecule type" value="Genomic_DNA"/>
</dbReference>
<dbReference type="CDD" id="cd07341">
    <property type="entry name" value="M56_BlaR1_MecR1_like"/>
    <property type="match status" value="1"/>
</dbReference>
<keyword evidence="9 10" id="KW-0472">Membrane</keyword>
<evidence type="ECO:0000256" key="8">
    <source>
        <dbReference type="ARBA" id="ARBA00022989"/>
    </source>
</evidence>
<proteinExistence type="inferred from homology"/>
<feature type="transmembrane region" description="Helical" evidence="10">
    <location>
        <begin position="102"/>
        <end position="125"/>
    </location>
</feature>
<name>A0A7K1XTX1_9SPHI</name>
<keyword evidence="7" id="KW-0653">Protein transport</keyword>
<dbReference type="GO" id="GO:0098797">
    <property type="term" value="C:plasma membrane protein complex"/>
    <property type="evidence" value="ECO:0007669"/>
    <property type="project" value="TreeGrafter"/>
</dbReference>
<dbReference type="PANTHER" id="PTHR33446:SF2">
    <property type="entry name" value="PROTEIN TONB"/>
    <property type="match status" value="1"/>
</dbReference>
<feature type="transmembrane region" description="Helical" evidence="10">
    <location>
        <begin position="256"/>
        <end position="280"/>
    </location>
</feature>
<dbReference type="PROSITE" id="PS52015">
    <property type="entry name" value="TONB_CTD"/>
    <property type="match status" value="1"/>
</dbReference>
<dbReference type="Proteomes" id="UP000451233">
    <property type="component" value="Unassembled WGS sequence"/>
</dbReference>
<evidence type="ECO:0000256" key="9">
    <source>
        <dbReference type="ARBA" id="ARBA00023136"/>
    </source>
</evidence>
<dbReference type="InterPro" id="IPR006260">
    <property type="entry name" value="TonB/TolA_C"/>
</dbReference>
<evidence type="ECO:0000256" key="1">
    <source>
        <dbReference type="ARBA" id="ARBA00004383"/>
    </source>
</evidence>
<dbReference type="NCBIfam" id="TIGR01352">
    <property type="entry name" value="tonB_Cterm"/>
    <property type="match status" value="1"/>
</dbReference>
<evidence type="ECO:0000256" key="10">
    <source>
        <dbReference type="SAM" id="Phobius"/>
    </source>
</evidence>
<dbReference type="GO" id="GO:0055085">
    <property type="term" value="P:transmembrane transport"/>
    <property type="evidence" value="ECO:0007669"/>
    <property type="project" value="InterPro"/>
</dbReference>
<evidence type="ECO:0000256" key="7">
    <source>
        <dbReference type="ARBA" id="ARBA00022927"/>
    </source>
</evidence>
<feature type="transmembrane region" description="Helical" evidence="10">
    <location>
        <begin position="6"/>
        <end position="24"/>
    </location>
</feature>
<sequence>MKGFQYLLQVNCYIILFYGFYFLLLRNETWFRLNRLYLLATMLLSFLIPVLRSDWIQSLLVTQQVKHVTHVMGTALYQRAPGIKASVATVTPFSWRIRSLALTVYLTGAVFFLCRFIRSLAIIYFSKPGKASQAHSFFKRIVVPESVSSRDTVMSHEEVHARQWHSADVVLFEIVMIINWFNPVIHLSRKAIRHIHEFIADEEAARHQPSKSDYALLLVSSTFGVSPSRLLNSFYTKSLLKKRIVMLHKTKSGKIALLKYGLSAPLFAGMLVFSSAAPYAGPIRTLTEKFDASETPAYELTSFRKRNSQVRYNVPPVPPKAITSAPKASAANNHDGVVKLSEVVVRENTTHPADTFKVSKEDNSVHSFASIDTSPMYGTSFRDVITYITNNFKYPEIAKANGAGGKVIASFIVERDGSLTQVKIVRGLGMGIDEEVTRILQQMPHWKPAISDGKSVRVAFTLPIAIEPVKN</sequence>
<dbReference type="Pfam" id="PF05569">
    <property type="entry name" value="Peptidase_M56"/>
    <property type="match status" value="1"/>
</dbReference>
<keyword evidence="13" id="KW-1185">Reference proteome</keyword>
<dbReference type="PANTHER" id="PTHR33446">
    <property type="entry name" value="PROTEIN TONB-RELATED"/>
    <property type="match status" value="1"/>
</dbReference>
<evidence type="ECO:0000256" key="6">
    <source>
        <dbReference type="ARBA" id="ARBA00022692"/>
    </source>
</evidence>
<feature type="transmembrane region" description="Helical" evidence="10">
    <location>
        <begin position="36"/>
        <end position="52"/>
    </location>
</feature>
<evidence type="ECO:0000256" key="2">
    <source>
        <dbReference type="ARBA" id="ARBA00006555"/>
    </source>
</evidence>
<keyword evidence="6 10" id="KW-0812">Transmembrane</keyword>
<dbReference type="AlphaFoldDB" id="A0A7K1XTX1"/>
<accession>A0A7K1XTX1</accession>
<dbReference type="InterPro" id="IPR037682">
    <property type="entry name" value="TonB_C"/>
</dbReference>
<dbReference type="InterPro" id="IPR051045">
    <property type="entry name" value="TonB-dependent_transducer"/>
</dbReference>
<evidence type="ECO:0000256" key="5">
    <source>
        <dbReference type="ARBA" id="ARBA00022519"/>
    </source>
</evidence>
<dbReference type="RefSeq" id="WP_160905396.1">
    <property type="nucleotide sequence ID" value="NZ_WVHS01000001.1"/>
</dbReference>
<organism evidence="12 13">
    <name type="scientific">Hufsiella ginkgonis</name>
    <dbReference type="NCBI Taxonomy" id="2695274"/>
    <lineage>
        <taxon>Bacteria</taxon>
        <taxon>Pseudomonadati</taxon>
        <taxon>Bacteroidota</taxon>
        <taxon>Sphingobacteriia</taxon>
        <taxon>Sphingobacteriales</taxon>
        <taxon>Sphingobacteriaceae</taxon>
        <taxon>Hufsiella</taxon>
    </lineage>
</organism>